<comment type="similarity">
    <text evidence="2 11">Belongs to the fatty acid desaturase type 1 family.</text>
</comment>
<keyword evidence="10 11" id="KW-0275">Fatty acid biosynthesis</keyword>
<evidence type="ECO:0000256" key="1">
    <source>
        <dbReference type="ARBA" id="ARBA00004141"/>
    </source>
</evidence>
<evidence type="ECO:0000313" key="12">
    <source>
        <dbReference type="EMBL" id="VCX37541.1"/>
    </source>
</evidence>
<dbReference type="InterPro" id="IPR015876">
    <property type="entry name" value="Acyl-CoA_DS"/>
</dbReference>
<keyword evidence="6" id="KW-1133">Transmembrane helix</keyword>
<dbReference type="CDD" id="cd03505">
    <property type="entry name" value="Delta9-FADS-like"/>
    <property type="match status" value="1"/>
</dbReference>
<accession>A0A9X9M654</accession>
<reference evidence="12 13" key="1">
    <citation type="submission" date="2018-10" db="EMBL/GenBank/DDBJ databases">
        <authorList>
            <person name="Ekblom R."/>
            <person name="Jareborg N."/>
        </authorList>
    </citation>
    <scope>NUCLEOTIDE SEQUENCE [LARGE SCALE GENOMIC DNA]</scope>
    <source>
        <tissue evidence="12">Muscle</tissue>
    </source>
</reference>
<evidence type="ECO:0000256" key="9">
    <source>
        <dbReference type="ARBA" id="ARBA00023136"/>
    </source>
</evidence>
<proteinExistence type="inferred from homology"/>
<sequence length="141" mass="15747">SRASLHGRGSSPGCVEACGVCPCSCLAADVCLLPNALGATAGAHRGWSHRSYKARLPLRICLAAANSMAFQNDIFEWARDHRVHHKYSETDADPHNARRGFFFSHIGWLFVRRHGDVIEKGRNLTSLTCWRILWSDSRESK</sequence>
<evidence type="ECO:0000256" key="2">
    <source>
        <dbReference type="ARBA" id="ARBA00009295"/>
    </source>
</evidence>
<comment type="cofactor">
    <cofactor evidence="11">
        <name>Fe(2+)</name>
        <dbReference type="ChEBI" id="CHEBI:29033"/>
    </cofactor>
</comment>
<comment type="caution">
    <text evidence="12">The sequence shown here is derived from an EMBL/GenBank/DDBJ whole genome shotgun (WGS) entry which is preliminary data.</text>
</comment>
<protein>
    <recommendedName>
        <fullName evidence="14">Stearoyl-CoA desaturase 5</fullName>
    </recommendedName>
</protein>
<dbReference type="GO" id="GO:0005789">
    <property type="term" value="C:endoplasmic reticulum membrane"/>
    <property type="evidence" value="ECO:0007669"/>
    <property type="project" value="TreeGrafter"/>
</dbReference>
<evidence type="ECO:0000256" key="11">
    <source>
        <dbReference type="RuleBase" id="RU000581"/>
    </source>
</evidence>
<dbReference type="PANTHER" id="PTHR11351:SF100">
    <property type="entry name" value="STEAROYL-COA DESATURASE 5"/>
    <property type="match status" value="1"/>
</dbReference>
<comment type="subcellular location">
    <subcellularLocation>
        <location evidence="1">Membrane</location>
        <topology evidence="1">Multi-pass membrane protein</topology>
    </subcellularLocation>
</comment>
<keyword evidence="4 11" id="KW-0812">Transmembrane</keyword>
<feature type="non-terminal residue" evidence="12">
    <location>
        <position position="1"/>
    </location>
</feature>
<evidence type="ECO:0000256" key="10">
    <source>
        <dbReference type="ARBA" id="ARBA00023160"/>
    </source>
</evidence>
<dbReference type="GO" id="GO:0004768">
    <property type="term" value="F:stearoyl-CoA 9-desaturase activity"/>
    <property type="evidence" value="ECO:0007669"/>
    <property type="project" value="TreeGrafter"/>
</dbReference>
<comment type="domain">
    <text evidence="11">The histidine box domains are involved in binding the catalytic metal ions.</text>
</comment>
<name>A0A9X9M654_GULGU</name>
<keyword evidence="3 11" id="KW-0444">Lipid biosynthesis</keyword>
<dbReference type="Proteomes" id="UP000269945">
    <property type="component" value="Unassembled WGS sequence"/>
</dbReference>
<dbReference type="PRINTS" id="PR00075">
    <property type="entry name" value="FACDDSATRASE"/>
</dbReference>
<evidence type="ECO:0000256" key="3">
    <source>
        <dbReference type="ARBA" id="ARBA00022516"/>
    </source>
</evidence>
<keyword evidence="7 11" id="KW-0560">Oxidoreductase</keyword>
<evidence type="ECO:0008006" key="14">
    <source>
        <dbReference type="Google" id="ProtNLM"/>
    </source>
</evidence>
<evidence type="ECO:0000256" key="6">
    <source>
        <dbReference type="ARBA" id="ARBA00022989"/>
    </source>
</evidence>
<gene>
    <name evidence="12" type="ORF">BN2614_LOCUS1</name>
</gene>
<dbReference type="PANTHER" id="PTHR11351">
    <property type="entry name" value="ACYL-COA DESATURASE"/>
    <property type="match status" value="1"/>
</dbReference>
<evidence type="ECO:0000256" key="7">
    <source>
        <dbReference type="ARBA" id="ARBA00023002"/>
    </source>
</evidence>
<dbReference type="GO" id="GO:0006636">
    <property type="term" value="P:unsaturated fatty acid biosynthetic process"/>
    <property type="evidence" value="ECO:0007669"/>
    <property type="project" value="TreeGrafter"/>
</dbReference>
<evidence type="ECO:0000256" key="8">
    <source>
        <dbReference type="ARBA" id="ARBA00023098"/>
    </source>
</evidence>
<evidence type="ECO:0000313" key="13">
    <source>
        <dbReference type="Proteomes" id="UP000269945"/>
    </source>
</evidence>
<keyword evidence="8" id="KW-0443">Lipid metabolism</keyword>
<dbReference type="GO" id="GO:0005506">
    <property type="term" value="F:iron ion binding"/>
    <property type="evidence" value="ECO:0007669"/>
    <property type="project" value="TreeGrafter"/>
</dbReference>
<evidence type="ECO:0000256" key="5">
    <source>
        <dbReference type="ARBA" id="ARBA00022832"/>
    </source>
</evidence>
<keyword evidence="13" id="KW-1185">Reference proteome</keyword>
<evidence type="ECO:0000256" key="4">
    <source>
        <dbReference type="ARBA" id="ARBA00022692"/>
    </source>
</evidence>
<keyword evidence="5" id="KW-0276">Fatty acid metabolism</keyword>
<dbReference type="AlphaFoldDB" id="A0A9X9M654"/>
<keyword evidence="9" id="KW-0472">Membrane</keyword>
<organism evidence="12 13">
    <name type="scientific">Gulo gulo</name>
    <name type="common">Wolverine</name>
    <name type="synonym">Gluton</name>
    <dbReference type="NCBI Taxonomy" id="48420"/>
    <lineage>
        <taxon>Eukaryota</taxon>
        <taxon>Metazoa</taxon>
        <taxon>Chordata</taxon>
        <taxon>Craniata</taxon>
        <taxon>Vertebrata</taxon>
        <taxon>Euteleostomi</taxon>
        <taxon>Mammalia</taxon>
        <taxon>Eutheria</taxon>
        <taxon>Laurasiatheria</taxon>
        <taxon>Carnivora</taxon>
        <taxon>Caniformia</taxon>
        <taxon>Musteloidea</taxon>
        <taxon>Mustelidae</taxon>
        <taxon>Guloninae</taxon>
        <taxon>Gulo</taxon>
    </lineage>
</organism>
<dbReference type="EMBL" id="CYRY02043276">
    <property type="protein sequence ID" value="VCX37541.1"/>
    <property type="molecule type" value="Genomic_DNA"/>
</dbReference>